<evidence type="ECO:0000259" key="1">
    <source>
        <dbReference type="Pfam" id="PF03476"/>
    </source>
</evidence>
<dbReference type="SUPFAM" id="SSF50800">
    <property type="entry name" value="PK beta-barrel domain-like"/>
    <property type="match status" value="1"/>
</dbReference>
<keyword evidence="3" id="KW-1185">Reference proteome</keyword>
<gene>
    <name evidence="2" type="ORF">U6N30_30205</name>
</gene>
<dbReference type="Pfam" id="PF03476">
    <property type="entry name" value="MOSC_N"/>
    <property type="match status" value="1"/>
</dbReference>
<proteinExistence type="predicted"/>
<evidence type="ECO:0000313" key="2">
    <source>
        <dbReference type="EMBL" id="WRL63846.1"/>
    </source>
</evidence>
<name>A0ABZ1B0Z2_9ACTN</name>
<dbReference type="Proteomes" id="UP001324287">
    <property type="component" value="Chromosome"/>
</dbReference>
<protein>
    <submittedName>
        <fullName evidence="2">MOSC N-terminal beta barrel domain-containing protein</fullName>
    </submittedName>
</protein>
<feature type="domain" description="Molybdenum cofactor sulfurase middle" evidence="1">
    <location>
        <begin position="3"/>
        <end position="73"/>
    </location>
</feature>
<reference evidence="2 3" key="1">
    <citation type="submission" date="2023-12" db="EMBL/GenBank/DDBJ databases">
        <title>Blastococcus brunescens sp. nov., an actonobacterium isolated from sandstone collected in sahara desert.</title>
        <authorList>
            <person name="Gtari M."/>
            <person name="Ghodhbane F."/>
        </authorList>
    </citation>
    <scope>NUCLEOTIDE SEQUENCE [LARGE SCALE GENOMIC DNA]</scope>
    <source>
        <strain evidence="2 3">BMG 8361</strain>
    </source>
</reference>
<dbReference type="EMBL" id="CP141261">
    <property type="protein sequence ID" value="WRL63846.1"/>
    <property type="molecule type" value="Genomic_DNA"/>
</dbReference>
<dbReference type="InterPro" id="IPR011037">
    <property type="entry name" value="Pyrv_Knase-like_insert_dom_sf"/>
</dbReference>
<dbReference type="RefSeq" id="WP_324275176.1">
    <property type="nucleotide sequence ID" value="NZ_CP141261.1"/>
</dbReference>
<accession>A0ABZ1B0Z2</accession>
<organism evidence="2 3">
    <name type="scientific">Blastococcus brunescens</name>
    <dbReference type="NCBI Taxonomy" id="1564165"/>
    <lineage>
        <taxon>Bacteria</taxon>
        <taxon>Bacillati</taxon>
        <taxon>Actinomycetota</taxon>
        <taxon>Actinomycetes</taxon>
        <taxon>Geodermatophilales</taxon>
        <taxon>Geodermatophilaceae</taxon>
        <taxon>Blastococcus</taxon>
    </lineage>
</organism>
<evidence type="ECO:0000313" key="3">
    <source>
        <dbReference type="Proteomes" id="UP001324287"/>
    </source>
</evidence>
<sequence>MLELWRYPVKSLQGERLDEAEIGPLGIAGDRGWALFDRDTGLGLTARRVPELLFGSARLRADGGVEVVLPDGTVTTDETVLSDWLGRRVELRAAPDDDDAAPTYEAPVDEEVPDPTEWLQWEGAPGPFHDSPRIRLSLVSTGTLGTWDRRRFRANVVLDGDGEDGLRGQEADLGTVRLRFGVPIPRCVMTTRPQPGGIARDTSVLKDIHREREGCSPCGPPSSAPGPCAPAIPCCSTDRQTEGHACRRPPPR</sequence>
<dbReference type="InterPro" id="IPR005303">
    <property type="entry name" value="MOCOS_middle"/>
</dbReference>